<accession>A0A0B1T5R6</accession>
<dbReference type="AlphaFoldDB" id="A0A0B1T5R6"/>
<gene>
    <name evidence="1" type="ORF">OESDEN_09434</name>
</gene>
<sequence length="91" mass="10440">MEKARSQCFRDSFLILAVRTWNSLPEEVVMSSSPASFCLKLEATLRDRDSFNAFNVNAFYPPPQYERRLYNADSPSSLVIPAILYLLSIFL</sequence>
<keyword evidence="2" id="KW-1185">Reference proteome</keyword>
<evidence type="ECO:0000313" key="1">
    <source>
        <dbReference type="EMBL" id="KHJ90715.1"/>
    </source>
</evidence>
<protein>
    <submittedName>
        <fullName evidence="1">Uncharacterized protein</fullName>
    </submittedName>
</protein>
<reference evidence="1 2" key="1">
    <citation type="submission" date="2014-03" db="EMBL/GenBank/DDBJ databases">
        <title>Draft genome of the hookworm Oesophagostomum dentatum.</title>
        <authorList>
            <person name="Mitreva M."/>
        </authorList>
    </citation>
    <scope>NUCLEOTIDE SEQUENCE [LARGE SCALE GENOMIC DNA]</scope>
    <source>
        <strain evidence="1 2">OD-Hann</strain>
    </source>
</reference>
<name>A0A0B1T5R6_OESDE</name>
<dbReference type="Proteomes" id="UP000053660">
    <property type="component" value="Unassembled WGS sequence"/>
</dbReference>
<dbReference type="OrthoDB" id="10454088at2759"/>
<organism evidence="1 2">
    <name type="scientific">Oesophagostomum dentatum</name>
    <name type="common">Nodular worm</name>
    <dbReference type="NCBI Taxonomy" id="61180"/>
    <lineage>
        <taxon>Eukaryota</taxon>
        <taxon>Metazoa</taxon>
        <taxon>Ecdysozoa</taxon>
        <taxon>Nematoda</taxon>
        <taxon>Chromadorea</taxon>
        <taxon>Rhabditida</taxon>
        <taxon>Rhabditina</taxon>
        <taxon>Rhabditomorpha</taxon>
        <taxon>Strongyloidea</taxon>
        <taxon>Strongylidae</taxon>
        <taxon>Oesophagostomum</taxon>
    </lineage>
</organism>
<dbReference type="EMBL" id="KN552732">
    <property type="protein sequence ID" value="KHJ90715.1"/>
    <property type="molecule type" value="Genomic_DNA"/>
</dbReference>
<evidence type="ECO:0000313" key="2">
    <source>
        <dbReference type="Proteomes" id="UP000053660"/>
    </source>
</evidence>
<proteinExistence type="predicted"/>